<name>A0A834LIN2_RHOSS</name>
<comment type="similarity">
    <text evidence="1 7">Belongs to the expansin family. Expansin A subfamily.</text>
</comment>
<dbReference type="CDD" id="cd22274">
    <property type="entry name" value="DPBB_EXPA_N"/>
    <property type="match status" value="1"/>
</dbReference>
<comment type="function">
    <text evidence="7">Causes loosening and extension of plant cell walls by disrupting non-covalent bonding between cellulose microfibrils and matrix glucans. No enzymatic activity has been found.</text>
</comment>
<keyword evidence="4 7" id="KW-0732">Signal</keyword>
<dbReference type="InterPro" id="IPR036908">
    <property type="entry name" value="RlpA-like_sf"/>
</dbReference>
<evidence type="ECO:0000256" key="7">
    <source>
        <dbReference type="RuleBase" id="RU365023"/>
    </source>
</evidence>
<dbReference type="InterPro" id="IPR007117">
    <property type="entry name" value="Expansin_CBD"/>
</dbReference>
<dbReference type="InterPro" id="IPR002963">
    <property type="entry name" value="Expansin"/>
</dbReference>
<dbReference type="AlphaFoldDB" id="A0A834LIN2"/>
<dbReference type="Proteomes" id="UP000626092">
    <property type="component" value="Unassembled WGS sequence"/>
</dbReference>
<keyword evidence="6 7" id="KW-0961">Cell wall biogenesis/degradation</keyword>
<protein>
    <recommendedName>
        <fullName evidence="7">Expansin</fullName>
    </recommendedName>
</protein>
<dbReference type="SUPFAM" id="SSF50685">
    <property type="entry name" value="Barwin-like endoglucanases"/>
    <property type="match status" value="1"/>
</dbReference>
<dbReference type="PROSITE" id="PS50842">
    <property type="entry name" value="EXPANSIN_EG45"/>
    <property type="match status" value="1"/>
</dbReference>
<keyword evidence="5" id="KW-0472">Membrane</keyword>
<evidence type="ECO:0000259" key="8">
    <source>
        <dbReference type="PROSITE" id="PS50842"/>
    </source>
</evidence>
<keyword evidence="3 7" id="KW-0964">Secreted</keyword>
<dbReference type="SUPFAM" id="SSF49590">
    <property type="entry name" value="PHL pollen allergen"/>
    <property type="match status" value="1"/>
</dbReference>
<evidence type="ECO:0000256" key="6">
    <source>
        <dbReference type="ARBA" id="ARBA00023316"/>
    </source>
</evidence>
<dbReference type="Gene3D" id="2.40.40.10">
    <property type="entry name" value="RlpA-like domain"/>
    <property type="match status" value="1"/>
</dbReference>
<dbReference type="PROSITE" id="PS50843">
    <property type="entry name" value="EXPANSIN_CBD"/>
    <property type="match status" value="1"/>
</dbReference>
<dbReference type="Pfam" id="PF03330">
    <property type="entry name" value="DPBB_1"/>
    <property type="match status" value="1"/>
</dbReference>
<keyword evidence="2 7" id="KW-0134">Cell wall</keyword>
<dbReference type="PANTHER" id="PTHR31867">
    <property type="entry name" value="EXPANSIN-A15"/>
    <property type="match status" value="1"/>
</dbReference>
<dbReference type="Pfam" id="PF01357">
    <property type="entry name" value="Expansin_C"/>
    <property type="match status" value="1"/>
</dbReference>
<dbReference type="Gene3D" id="2.60.40.760">
    <property type="entry name" value="Expansin, cellulose-binding-like domain"/>
    <property type="match status" value="1"/>
</dbReference>
<gene>
    <name evidence="10" type="ORF">RHSIM_Rhsim06G0015500</name>
</gene>
<dbReference type="EMBL" id="WJXA01000006">
    <property type="protein sequence ID" value="KAF7141117.1"/>
    <property type="molecule type" value="Genomic_DNA"/>
</dbReference>
<reference evidence="10" key="1">
    <citation type="submission" date="2019-11" db="EMBL/GenBank/DDBJ databases">
        <authorList>
            <person name="Liu Y."/>
            <person name="Hou J."/>
            <person name="Li T.-Q."/>
            <person name="Guan C.-H."/>
            <person name="Wu X."/>
            <person name="Wu H.-Z."/>
            <person name="Ling F."/>
            <person name="Zhang R."/>
            <person name="Shi X.-G."/>
            <person name="Ren J.-P."/>
            <person name="Chen E.-F."/>
            <person name="Sun J.-M."/>
        </authorList>
    </citation>
    <scope>NUCLEOTIDE SEQUENCE</scope>
    <source>
        <strain evidence="10">Adult_tree_wgs_1</strain>
        <tissue evidence="10">Leaves</tissue>
    </source>
</reference>
<dbReference type="SMART" id="SM00837">
    <property type="entry name" value="DPBB_1"/>
    <property type="match status" value="1"/>
</dbReference>
<proteinExistence type="inferred from homology"/>
<evidence type="ECO:0000256" key="3">
    <source>
        <dbReference type="ARBA" id="ARBA00022525"/>
    </source>
</evidence>
<dbReference type="InterPro" id="IPR036749">
    <property type="entry name" value="Expansin_CBD_sf"/>
</dbReference>
<dbReference type="InterPro" id="IPR009009">
    <property type="entry name" value="RlpA-like_DPBB"/>
</dbReference>
<sequence>MVKISILEMAVTVVSCFLLVKVHGFEATGWSNGHATFYGGSNAAGTMGGSCGYGNTYTTGYGIRTTALSTALYNGGASCGQCYRIKCDYESDPYWCIQGTTVTVTATNFCPPNYAEANNNGGWCNPPLQHFDMAQPSWQKIGVYSGGIIPVLFRRVPCKKKSGVRFTISGSNYFQLILVTNVAGAGSIQAVSIKGSKTGWMPLSINWGVNWQSNYNLYGQSLSFSVTTTDGVTKVFQDVAPPNWCVGLTYSSPLQF</sequence>
<dbReference type="InterPro" id="IPR007112">
    <property type="entry name" value="Expansin/allergen_DPBB_dom"/>
</dbReference>
<evidence type="ECO:0000259" key="9">
    <source>
        <dbReference type="PROSITE" id="PS50843"/>
    </source>
</evidence>
<dbReference type="GO" id="GO:0009653">
    <property type="term" value="P:anatomical structure morphogenesis"/>
    <property type="evidence" value="ECO:0007669"/>
    <property type="project" value="UniProtKB-ARBA"/>
</dbReference>
<dbReference type="PRINTS" id="PR01225">
    <property type="entry name" value="EXPANSNFAMLY"/>
</dbReference>
<dbReference type="PRINTS" id="PR01226">
    <property type="entry name" value="EXPANSIN"/>
</dbReference>
<feature type="signal peptide" evidence="7">
    <location>
        <begin position="1"/>
        <end position="24"/>
    </location>
</feature>
<feature type="chain" id="PRO_5033103143" description="Expansin" evidence="7">
    <location>
        <begin position="25"/>
        <end position="256"/>
    </location>
</feature>
<evidence type="ECO:0000256" key="1">
    <source>
        <dbReference type="ARBA" id="ARBA00005392"/>
    </source>
</evidence>
<feature type="domain" description="Expansin-like CBD" evidence="9">
    <location>
        <begin position="173"/>
        <end position="252"/>
    </location>
</feature>
<feature type="domain" description="Expansin-like EG45" evidence="8">
    <location>
        <begin position="48"/>
        <end position="163"/>
    </location>
</feature>
<dbReference type="GO" id="GO:0016020">
    <property type="term" value="C:membrane"/>
    <property type="evidence" value="ECO:0007669"/>
    <property type="project" value="UniProtKB-SubCell"/>
</dbReference>
<evidence type="ECO:0000313" key="11">
    <source>
        <dbReference type="Proteomes" id="UP000626092"/>
    </source>
</evidence>
<dbReference type="InterPro" id="IPR007118">
    <property type="entry name" value="Expan_Lol_pI"/>
</dbReference>
<dbReference type="GO" id="GO:0005576">
    <property type="term" value="C:extracellular region"/>
    <property type="evidence" value="ECO:0007669"/>
    <property type="project" value="InterPro"/>
</dbReference>
<keyword evidence="11" id="KW-1185">Reference proteome</keyword>
<evidence type="ECO:0000256" key="2">
    <source>
        <dbReference type="ARBA" id="ARBA00022512"/>
    </source>
</evidence>
<evidence type="ECO:0000256" key="4">
    <source>
        <dbReference type="ARBA" id="ARBA00022729"/>
    </source>
</evidence>
<dbReference type="GO" id="GO:0009664">
    <property type="term" value="P:plant-type cell wall organization"/>
    <property type="evidence" value="ECO:0007669"/>
    <property type="project" value="InterPro"/>
</dbReference>
<evidence type="ECO:0000313" key="10">
    <source>
        <dbReference type="EMBL" id="KAF7141117.1"/>
    </source>
</evidence>
<evidence type="ECO:0000256" key="5">
    <source>
        <dbReference type="ARBA" id="ARBA00023136"/>
    </source>
</evidence>
<dbReference type="OrthoDB" id="5823761at2759"/>
<comment type="caution">
    <text evidence="10">The sequence shown here is derived from an EMBL/GenBank/DDBJ whole genome shotgun (WGS) entry which is preliminary data.</text>
</comment>
<accession>A0A834LIN2</accession>
<comment type="subcellular location">
    <subcellularLocation>
        <location evidence="7">Secreted</location>
        <location evidence="7">Cell wall</location>
    </subcellularLocation>
    <subcellularLocation>
        <location evidence="7">Membrane</location>
        <topology evidence="7">Peripheral membrane protein</topology>
    </subcellularLocation>
</comment>
<organism evidence="10 11">
    <name type="scientific">Rhododendron simsii</name>
    <name type="common">Sims's rhododendron</name>
    <dbReference type="NCBI Taxonomy" id="118357"/>
    <lineage>
        <taxon>Eukaryota</taxon>
        <taxon>Viridiplantae</taxon>
        <taxon>Streptophyta</taxon>
        <taxon>Embryophyta</taxon>
        <taxon>Tracheophyta</taxon>
        <taxon>Spermatophyta</taxon>
        <taxon>Magnoliopsida</taxon>
        <taxon>eudicotyledons</taxon>
        <taxon>Gunneridae</taxon>
        <taxon>Pentapetalae</taxon>
        <taxon>asterids</taxon>
        <taxon>Ericales</taxon>
        <taxon>Ericaceae</taxon>
        <taxon>Ericoideae</taxon>
        <taxon>Rhodoreae</taxon>
        <taxon>Rhododendron</taxon>
    </lineage>
</organism>